<sequence length="202" mass="22460">MDEKRKAQLPVSPEVTGVRDQSQSPLMGLSSEMRNRLYELAFDVTCEVPSGHKGNPKGLTAPPGLLLACKQTYAEGLKTYYSTANFRIHTKSRAFAFLSRVASKNGHGPALKSVTLVHEQICRLWSASFFRVNDFNRPDFQNVGKEVFENVADTDVVQKAQLGSGVLKMEHWFNVIQRGSSKLTGQFYIGTYTMQNGQPVLA</sequence>
<dbReference type="AlphaFoldDB" id="A0A8H6R8V2"/>
<evidence type="ECO:0000256" key="1">
    <source>
        <dbReference type="SAM" id="MobiDB-lite"/>
    </source>
</evidence>
<dbReference type="EMBL" id="JABCIY010000249">
    <property type="protein sequence ID" value="KAF7186648.1"/>
    <property type="molecule type" value="Genomic_DNA"/>
</dbReference>
<accession>A0A8H6R8V2</accession>
<feature type="region of interest" description="Disordered" evidence="1">
    <location>
        <begin position="1"/>
        <end position="25"/>
    </location>
</feature>
<reference evidence="2" key="1">
    <citation type="submission" date="2020-04" db="EMBL/GenBank/DDBJ databases">
        <title>Draft genome resource of the tomato pathogen Pseudocercospora fuligena.</title>
        <authorList>
            <person name="Zaccaron A."/>
        </authorList>
    </citation>
    <scope>NUCLEOTIDE SEQUENCE</scope>
    <source>
        <strain evidence="2">PF001</strain>
    </source>
</reference>
<name>A0A8H6R8V2_9PEZI</name>
<gene>
    <name evidence="2" type="ORF">HII31_12057</name>
</gene>
<evidence type="ECO:0000313" key="3">
    <source>
        <dbReference type="Proteomes" id="UP000660729"/>
    </source>
</evidence>
<evidence type="ECO:0000313" key="2">
    <source>
        <dbReference type="EMBL" id="KAF7186648.1"/>
    </source>
</evidence>
<dbReference type="OrthoDB" id="3645087at2759"/>
<protein>
    <submittedName>
        <fullName evidence="2">Uncharacterized protein</fullName>
    </submittedName>
</protein>
<comment type="caution">
    <text evidence="2">The sequence shown here is derived from an EMBL/GenBank/DDBJ whole genome shotgun (WGS) entry which is preliminary data.</text>
</comment>
<proteinExistence type="predicted"/>
<organism evidence="2 3">
    <name type="scientific">Pseudocercospora fuligena</name>
    <dbReference type="NCBI Taxonomy" id="685502"/>
    <lineage>
        <taxon>Eukaryota</taxon>
        <taxon>Fungi</taxon>
        <taxon>Dikarya</taxon>
        <taxon>Ascomycota</taxon>
        <taxon>Pezizomycotina</taxon>
        <taxon>Dothideomycetes</taxon>
        <taxon>Dothideomycetidae</taxon>
        <taxon>Mycosphaerellales</taxon>
        <taxon>Mycosphaerellaceae</taxon>
        <taxon>Pseudocercospora</taxon>
    </lineage>
</organism>
<dbReference type="Proteomes" id="UP000660729">
    <property type="component" value="Unassembled WGS sequence"/>
</dbReference>
<keyword evidence="3" id="KW-1185">Reference proteome</keyword>